<dbReference type="Pfam" id="PF25596">
    <property type="entry name" value="CPSase_L_D1"/>
    <property type="match status" value="2"/>
</dbReference>
<dbReference type="GO" id="GO:0005737">
    <property type="term" value="C:cytoplasm"/>
    <property type="evidence" value="ECO:0007669"/>
    <property type="project" value="TreeGrafter"/>
</dbReference>
<keyword evidence="8" id="KW-0677">Repeat</keyword>
<dbReference type="PRINTS" id="PR00098">
    <property type="entry name" value="CPSASE"/>
</dbReference>
<dbReference type="Gene3D" id="3.30.1490.20">
    <property type="entry name" value="ATP-grasp fold, A domain"/>
    <property type="match status" value="1"/>
</dbReference>
<evidence type="ECO:0000256" key="15">
    <source>
        <dbReference type="ARBA" id="ARBA00048816"/>
    </source>
</evidence>
<evidence type="ECO:0000256" key="1">
    <source>
        <dbReference type="ARBA" id="ARBA00001936"/>
    </source>
</evidence>
<proteinExistence type="inferred from homology"/>
<dbReference type="EMBL" id="SMAB01000005">
    <property type="protein sequence ID" value="TCS83283.1"/>
    <property type="molecule type" value="Genomic_DNA"/>
</dbReference>
<comment type="pathway">
    <text evidence="2">Amino-acid biosynthesis; L-arginine biosynthesis; carbamoyl phosphate from bicarbonate: step 1/1.</text>
</comment>
<evidence type="ECO:0000256" key="14">
    <source>
        <dbReference type="ARBA" id="ARBA00047359"/>
    </source>
</evidence>
<evidence type="ECO:0000256" key="10">
    <source>
        <dbReference type="ARBA" id="ARBA00022840"/>
    </source>
</evidence>
<dbReference type="InterPro" id="IPR058047">
    <property type="entry name" value="CPSase_preATP-grasp"/>
</dbReference>
<dbReference type="FunFam" id="3.30.470.20:FF:000001">
    <property type="entry name" value="Carbamoyl-phosphate synthase large chain"/>
    <property type="match status" value="1"/>
</dbReference>
<keyword evidence="12" id="KW-0665">Pyrimidine biosynthesis</keyword>
<evidence type="ECO:0000256" key="12">
    <source>
        <dbReference type="ARBA" id="ARBA00022975"/>
    </source>
</evidence>
<evidence type="ECO:0000256" key="5">
    <source>
        <dbReference type="ARBA" id="ARBA00022598"/>
    </source>
</evidence>
<keyword evidence="13" id="KW-0464">Manganese</keyword>
<dbReference type="SUPFAM" id="SSF48108">
    <property type="entry name" value="Carbamoyl phosphate synthetase, large subunit connection domain"/>
    <property type="match status" value="1"/>
</dbReference>
<evidence type="ECO:0000259" key="17">
    <source>
        <dbReference type="PROSITE" id="PS50975"/>
    </source>
</evidence>
<dbReference type="SMART" id="SM01096">
    <property type="entry name" value="CPSase_L_D3"/>
    <property type="match status" value="1"/>
</dbReference>
<evidence type="ECO:0000256" key="4">
    <source>
        <dbReference type="ARBA" id="ARBA00022571"/>
    </source>
</evidence>
<dbReference type="SUPFAM" id="SSF56059">
    <property type="entry name" value="Glutathione synthetase ATP-binding domain-like"/>
    <property type="match status" value="2"/>
</dbReference>
<dbReference type="Proteomes" id="UP000295788">
    <property type="component" value="Unassembled WGS sequence"/>
</dbReference>
<dbReference type="RefSeq" id="WP_132767674.1">
    <property type="nucleotide sequence ID" value="NZ_SMAB01000005.1"/>
</dbReference>
<comment type="cofactor">
    <cofactor evidence="1">
        <name>Mn(2+)</name>
        <dbReference type="ChEBI" id="CHEBI:29035"/>
    </cofactor>
</comment>
<dbReference type="GO" id="GO:0004088">
    <property type="term" value="F:carbamoyl-phosphate synthase (glutamine-hydrolyzing) activity"/>
    <property type="evidence" value="ECO:0007669"/>
    <property type="project" value="UniProtKB-EC"/>
</dbReference>
<dbReference type="InterPro" id="IPR011761">
    <property type="entry name" value="ATP-grasp"/>
</dbReference>
<keyword evidence="4" id="KW-0055">Arginine biosynthesis</keyword>
<dbReference type="NCBIfam" id="TIGR01369">
    <property type="entry name" value="CPSaseII_lrg"/>
    <property type="match status" value="1"/>
</dbReference>
<dbReference type="NCBIfam" id="NF003671">
    <property type="entry name" value="PRK05294.1"/>
    <property type="match status" value="1"/>
</dbReference>
<dbReference type="SUPFAM" id="SSF52440">
    <property type="entry name" value="PreATP-grasp domain"/>
    <property type="match status" value="2"/>
</dbReference>
<dbReference type="Pfam" id="PF02787">
    <property type="entry name" value="CPSase_L_D3"/>
    <property type="match status" value="1"/>
</dbReference>
<dbReference type="PROSITE" id="PS00867">
    <property type="entry name" value="CPSASE_2"/>
    <property type="match status" value="2"/>
</dbReference>
<sequence>MHKFGKQIQKVLVIGSGPIVIGQAAEFDYAGTQACMALREEGKQIILVNNNPATIMTDEEIVDEVYFEPLTVESLTAIIAKERPDGLLATLGGQTGLNLALELEKAGVLKEYQVELLGTSIEAIQKGEDRELFKKTMEEIGEPVPESIITNKMEDAVTFAEKIGFPVIIRPAYTLGGTGGGVAENLEELMEIAARGMKESPIGQIQVDRSLIGWKEIEYEVMRDQEDNCIIVCNMENIDPMGIHTGDSIVVAPSQTLNDREYQMLRSASLKVIKALGVVGGCNIQFALHPDGDQYYVIEVNPRVSRSSALASKATGYPIARIATKLALGYTLHEIKNPITQNTYASFEPALDYVVVKIPRWPFDKFPYINRRLGTQMKATGEVMTIDRTFERAFYKAIRGLEIGKDHLLFDELKELSNEELEKGIKIADDRRIFMIAEAMRRGISIQTIQRWSHIHPFFLTKFQGMVQLEQQVLSWKEKQYPLDEILPEDLAAVKTKGVSDRFIAKTLGIFESEVREKWKELQITPTYKAVDTCAGEFEARTPYFYSTRNGKDDEGRLTGKKIAVIGSGPIRIGQGIEFDYCAVHTALTLQEQGIHSIVINNNPETVSTDYHMSSRLYFEPLTVEDILPILEKEQVDGVIYQVGGQTGLKIGKELDSLVPLLGTPLSVVEQMEDREQFNQFLVQAGIEPIPGKIIWNTADLDQAIEQLGFPILIRPSFVIGGQWMRVIHTQGELSQYLDQLQHSLQDQSFYPLLVDQYIQGKEIEVDAVTDGEDWIIPAIMEHIEPAGIHSGDSTAVLPPFSLHSIEKKKVIDTVEKVLKHGKFIGLVNIQMILTENRIYVLEVNPRASRTIPVISKVTGIPMIKIATMVQLGKKLKSLPYPIGVLEETPYYTVKAPVFSNKKLPGISDQLGPEMKSTGEVMALGWSLDEALAKVNPNPNKNNLIPFTLKEYRTKMFQKGGIQNGII</sequence>
<evidence type="ECO:0000256" key="2">
    <source>
        <dbReference type="ARBA" id="ARBA00005077"/>
    </source>
</evidence>
<dbReference type="GO" id="GO:0046872">
    <property type="term" value="F:metal ion binding"/>
    <property type="evidence" value="ECO:0007669"/>
    <property type="project" value="UniProtKB-KW"/>
</dbReference>
<keyword evidence="19" id="KW-1185">Reference proteome</keyword>
<evidence type="ECO:0000256" key="3">
    <source>
        <dbReference type="ARBA" id="ARBA00009799"/>
    </source>
</evidence>
<dbReference type="GO" id="GO:0006541">
    <property type="term" value="P:glutamine metabolic process"/>
    <property type="evidence" value="ECO:0007669"/>
    <property type="project" value="TreeGrafter"/>
</dbReference>
<feature type="domain" description="ATP-grasp" evidence="17">
    <location>
        <begin position="679"/>
        <end position="872"/>
    </location>
</feature>
<comment type="similarity">
    <text evidence="3">Belongs to the CarB family.</text>
</comment>
<protein>
    <submittedName>
        <fullName evidence="18">Carbamoyl-phosphate synthase large subunit</fullName>
    </submittedName>
</protein>
<organism evidence="18 19">
    <name type="scientific">Tepidibacillus fermentans</name>
    <dbReference type="NCBI Taxonomy" id="1281767"/>
    <lineage>
        <taxon>Bacteria</taxon>
        <taxon>Bacillati</taxon>
        <taxon>Bacillota</taxon>
        <taxon>Bacilli</taxon>
        <taxon>Bacillales</taxon>
        <taxon>Bacillaceae</taxon>
        <taxon>Tepidibacillus</taxon>
    </lineage>
</organism>
<dbReference type="PROSITE" id="PS00866">
    <property type="entry name" value="CPSASE_1"/>
    <property type="match status" value="1"/>
</dbReference>
<dbReference type="GO" id="GO:0006526">
    <property type="term" value="P:L-arginine biosynthetic process"/>
    <property type="evidence" value="ECO:0007669"/>
    <property type="project" value="UniProtKB-KW"/>
</dbReference>
<evidence type="ECO:0000256" key="6">
    <source>
        <dbReference type="ARBA" id="ARBA00022605"/>
    </source>
</evidence>
<dbReference type="InterPro" id="IPR013815">
    <property type="entry name" value="ATP_grasp_subdomain_1"/>
</dbReference>
<comment type="catalytic activity">
    <reaction evidence="15">
        <text>hydrogencarbonate + L-glutamine + 2 ATP + H2O = carbamoyl phosphate + L-glutamate + 2 ADP + phosphate + 2 H(+)</text>
        <dbReference type="Rhea" id="RHEA:18633"/>
        <dbReference type="ChEBI" id="CHEBI:15377"/>
        <dbReference type="ChEBI" id="CHEBI:15378"/>
        <dbReference type="ChEBI" id="CHEBI:17544"/>
        <dbReference type="ChEBI" id="CHEBI:29985"/>
        <dbReference type="ChEBI" id="CHEBI:30616"/>
        <dbReference type="ChEBI" id="CHEBI:43474"/>
        <dbReference type="ChEBI" id="CHEBI:58228"/>
        <dbReference type="ChEBI" id="CHEBI:58359"/>
        <dbReference type="ChEBI" id="CHEBI:456216"/>
        <dbReference type="EC" id="6.3.5.5"/>
    </reaction>
</comment>
<dbReference type="PROSITE" id="PS50975">
    <property type="entry name" value="ATP_GRASP"/>
    <property type="match status" value="2"/>
</dbReference>
<dbReference type="InterPro" id="IPR005483">
    <property type="entry name" value="CPSase_dom"/>
</dbReference>
<dbReference type="Gene3D" id="1.10.1030.10">
    <property type="entry name" value="Carbamoyl-phosphate synthetase, large subunit oligomerisation domain"/>
    <property type="match status" value="1"/>
</dbReference>
<keyword evidence="10 16" id="KW-0067">ATP-binding</keyword>
<dbReference type="GO" id="GO:0004087">
    <property type="term" value="F:carbamoyl-phosphate synthase (ammonia) activity"/>
    <property type="evidence" value="ECO:0007669"/>
    <property type="project" value="UniProtKB-EC"/>
</dbReference>
<keyword evidence="5" id="KW-0436">Ligase</keyword>
<dbReference type="InterPro" id="IPR005479">
    <property type="entry name" value="CPAse_ATP-bd"/>
</dbReference>
<dbReference type="OrthoDB" id="9804197at2"/>
<dbReference type="FunFam" id="1.10.1030.10:FF:000002">
    <property type="entry name" value="Carbamoyl-phosphate synthase large chain"/>
    <property type="match status" value="1"/>
</dbReference>
<dbReference type="PANTHER" id="PTHR11405:SF53">
    <property type="entry name" value="CARBAMOYL-PHOSPHATE SYNTHASE [AMMONIA], MITOCHONDRIAL"/>
    <property type="match status" value="1"/>
</dbReference>
<evidence type="ECO:0000256" key="11">
    <source>
        <dbReference type="ARBA" id="ARBA00022842"/>
    </source>
</evidence>
<feature type="domain" description="ATP-grasp" evidence="17">
    <location>
        <begin position="134"/>
        <end position="328"/>
    </location>
</feature>
<keyword evidence="9 16" id="KW-0547">Nucleotide-binding</keyword>
<dbReference type="GO" id="GO:0006221">
    <property type="term" value="P:pyrimidine nucleotide biosynthetic process"/>
    <property type="evidence" value="ECO:0007669"/>
    <property type="project" value="UniProtKB-KW"/>
</dbReference>
<dbReference type="PANTHER" id="PTHR11405">
    <property type="entry name" value="CARBAMOYLTRANSFERASE FAMILY MEMBER"/>
    <property type="match status" value="1"/>
</dbReference>
<dbReference type="InterPro" id="IPR006275">
    <property type="entry name" value="CPSase_lsu"/>
</dbReference>
<dbReference type="InterPro" id="IPR016185">
    <property type="entry name" value="PreATP-grasp_dom_sf"/>
</dbReference>
<evidence type="ECO:0000256" key="16">
    <source>
        <dbReference type="PROSITE-ProRule" id="PRU00409"/>
    </source>
</evidence>
<accession>A0A4R3KKL1</accession>
<comment type="caution">
    <text evidence="18">The sequence shown here is derived from an EMBL/GenBank/DDBJ whole genome shotgun (WGS) entry which is preliminary data.</text>
</comment>
<gene>
    <name evidence="18" type="ORF">EDD72_10521</name>
</gene>
<dbReference type="AlphaFoldDB" id="A0A4R3KKL1"/>
<comment type="catalytic activity">
    <reaction evidence="14">
        <text>hydrogencarbonate + NH4(+) + 2 ATP = carbamoyl phosphate + 2 ADP + phosphate + 2 H(+)</text>
        <dbReference type="Rhea" id="RHEA:18029"/>
        <dbReference type="ChEBI" id="CHEBI:15378"/>
        <dbReference type="ChEBI" id="CHEBI:17544"/>
        <dbReference type="ChEBI" id="CHEBI:28938"/>
        <dbReference type="ChEBI" id="CHEBI:30616"/>
        <dbReference type="ChEBI" id="CHEBI:43474"/>
        <dbReference type="ChEBI" id="CHEBI:58228"/>
        <dbReference type="ChEBI" id="CHEBI:456216"/>
        <dbReference type="EC" id="6.3.4.16"/>
    </reaction>
</comment>
<evidence type="ECO:0000256" key="13">
    <source>
        <dbReference type="ARBA" id="ARBA00023211"/>
    </source>
</evidence>
<name>A0A4R3KKL1_9BACI</name>
<dbReference type="InterPro" id="IPR005480">
    <property type="entry name" value="CPSase_lsu_oligo"/>
</dbReference>
<dbReference type="Gene3D" id="3.30.470.20">
    <property type="entry name" value="ATP-grasp fold, B domain"/>
    <property type="match status" value="2"/>
</dbReference>
<evidence type="ECO:0000313" key="19">
    <source>
        <dbReference type="Proteomes" id="UP000295788"/>
    </source>
</evidence>
<dbReference type="FunFam" id="3.30.470.20:FF:000026">
    <property type="entry name" value="Carbamoyl-phosphate synthase large chain"/>
    <property type="match status" value="1"/>
</dbReference>
<dbReference type="Pfam" id="PF02786">
    <property type="entry name" value="CPSase_L_D2"/>
    <property type="match status" value="2"/>
</dbReference>
<dbReference type="Gene3D" id="3.40.50.20">
    <property type="match status" value="2"/>
</dbReference>
<keyword evidence="11" id="KW-0460">Magnesium</keyword>
<evidence type="ECO:0000256" key="8">
    <source>
        <dbReference type="ARBA" id="ARBA00022737"/>
    </source>
</evidence>
<dbReference type="InterPro" id="IPR036897">
    <property type="entry name" value="CarbamoylP_synth_lsu_oligo_sf"/>
</dbReference>
<evidence type="ECO:0000256" key="9">
    <source>
        <dbReference type="ARBA" id="ARBA00022741"/>
    </source>
</evidence>
<dbReference type="FunFam" id="3.40.50.20:FF:000001">
    <property type="entry name" value="Carbamoyl-phosphate synthase large chain"/>
    <property type="match status" value="2"/>
</dbReference>
<evidence type="ECO:0000313" key="18">
    <source>
        <dbReference type="EMBL" id="TCS83283.1"/>
    </source>
</evidence>
<dbReference type="NCBIfam" id="NF009455">
    <property type="entry name" value="PRK12815.1"/>
    <property type="match status" value="1"/>
</dbReference>
<keyword evidence="6" id="KW-0028">Amino-acid biosynthesis</keyword>
<keyword evidence="7" id="KW-0479">Metal-binding</keyword>
<dbReference type="GO" id="GO:0005524">
    <property type="term" value="F:ATP binding"/>
    <property type="evidence" value="ECO:0007669"/>
    <property type="project" value="UniProtKB-UniRule"/>
</dbReference>
<evidence type="ECO:0000256" key="7">
    <source>
        <dbReference type="ARBA" id="ARBA00022723"/>
    </source>
</evidence>
<reference evidence="18 19" key="1">
    <citation type="submission" date="2019-03" db="EMBL/GenBank/DDBJ databases">
        <title>Genomic Encyclopedia of Type Strains, Phase IV (KMG-IV): sequencing the most valuable type-strain genomes for metagenomic binning, comparative biology and taxonomic classification.</title>
        <authorList>
            <person name="Goeker M."/>
        </authorList>
    </citation>
    <scope>NUCLEOTIDE SEQUENCE [LARGE SCALE GENOMIC DNA]</scope>
    <source>
        <strain evidence="18 19">DSM 23802</strain>
    </source>
</reference>